<dbReference type="EMBL" id="JBHUGS010000003">
    <property type="protein sequence ID" value="MFD1951686.1"/>
    <property type="molecule type" value="Genomic_DNA"/>
</dbReference>
<evidence type="ECO:0000313" key="2">
    <source>
        <dbReference type="Proteomes" id="UP001597400"/>
    </source>
</evidence>
<dbReference type="Pfam" id="PF03695">
    <property type="entry name" value="UPF0149"/>
    <property type="match status" value="1"/>
</dbReference>
<reference evidence="2" key="1">
    <citation type="journal article" date="2019" name="Int. J. Syst. Evol. Microbiol.">
        <title>The Global Catalogue of Microorganisms (GCM) 10K type strain sequencing project: providing services to taxonomists for standard genome sequencing and annotation.</title>
        <authorList>
            <consortium name="The Broad Institute Genomics Platform"/>
            <consortium name="The Broad Institute Genome Sequencing Center for Infectious Disease"/>
            <person name="Wu L."/>
            <person name="Ma J."/>
        </authorList>
    </citation>
    <scope>NUCLEOTIDE SEQUENCE [LARGE SCALE GENOMIC DNA]</scope>
    <source>
        <strain evidence="2">CGMCC 1.12702</strain>
    </source>
</reference>
<name>A0ABW4U380_9SPHN</name>
<dbReference type="NCBIfam" id="TIGR02292">
    <property type="entry name" value="ygfB_yecA"/>
    <property type="match status" value="1"/>
</dbReference>
<dbReference type="InterPro" id="IPR011978">
    <property type="entry name" value="YgfB-like"/>
</dbReference>
<dbReference type="RefSeq" id="WP_380930512.1">
    <property type="nucleotide sequence ID" value="NZ_JBHUGS010000003.1"/>
</dbReference>
<dbReference type="Proteomes" id="UP001597400">
    <property type="component" value="Unassembled WGS sequence"/>
</dbReference>
<evidence type="ECO:0000313" key="1">
    <source>
        <dbReference type="EMBL" id="MFD1951686.1"/>
    </source>
</evidence>
<protein>
    <submittedName>
        <fullName evidence="1">UPF0149 family protein</fullName>
    </submittedName>
</protein>
<sequence>MPSLPSRFRRLDGILADLPMDDPMLLSELDGYLTAIALCPAPPPPALWMPPIWDGAAGDAVPFEDATDARLFGEMVLARYREIERDLDRAKPQPIFDIDERNGEVMWEIWIDGFAFGMEQQPERWDDATGDDGAAVAELRTLIDVARDASDLDGEAINALCDVAPVRIVELLGRLHGAPAAVVAAEVPAAKVGRNDPCPCGSGRKSKKCCAVG</sequence>
<dbReference type="SUPFAM" id="SSF103642">
    <property type="entry name" value="Sec-C motif"/>
    <property type="match status" value="1"/>
</dbReference>
<accession>A0ABW4U380</accession>
<dbReference type="InterPro" id="IPR036255">
    <property type="entry name" value="YgfB-like_sf"/>
</dbReference>
<proteinExistence type="predicted"/>
<dbReference type="SUPFAM" id="SSF101327">
    <property type="entry name" value="YgfB-like"/>
    <property type="match status" value="1"/>
</dbReference>
<dbReference type="Gene3D" id="3.10.450.50">
    <property type="match status" value="1"/>
</dbReference>
<comment type="caution">
    <text evidence="1">The sequence shown here is derived from an EMBL/GenBank/DDBJ whole genome shotgun (WGS) entry which is preliminary data.</text>
</comment>
<dbReference type="InterPro" id="IPR004027">
    <property type="entry name" value="SEC_C_motif"/>
</dbReference>
<dbReference type="Pfam" id="PF02810">
    <property type="entry name" value="SEC-C"/>
    <property type="match status" value="1"/>
</dbReference>
<gene>
    <name evidence="1" type="ORF">ACFSGX_13000</name>
</gene>
<keyword evidence="2" id="KW-1185">Reference proteome</keyword>
<organism evidence="1 2">
    <name type="scientific">Sphingomonas arantia</name>
    <dbReference type="NCBI Taxonomy" id="1460676"/>
    <lineage>
        <taxon>Bacteria</taxon>
        <taxon>Pseudomonadati</taxon>
        <taxon>Pseudomonadota</taxon>
        <taxon>Alphaproteobacteria</taxon>
        <taxon>Sphingomonadales</taxon>
        <taxon>Sphingomonadaceae</taxon>
        <taxon>Sphingomonas</taxon>
    </lineage>
</organism>